<evidence type="ECO:0000256" key="2">
    <source>
        <dbReference type="ARBA" id="ARBA00009533"/>
    </source>
</evidence>
<evidence type="ECO:0000256" key="4">
    <source>
        <dbReference type="ARBA" id="ARBA00022898"/>
    </source>
</evidence>
<dbReference type="Proteomes" id="UP000679307">
    <property type="component" value="Chromosome"/>
</dbReference>
<keyword evidence="5 7" id="KW-0456">Lyase</keyword>
<gene>
    <name evidence="9" type="primary">gadA</name>
    <name evidence="9" type="ORF">ENKNEFLB_03419</name>
</gene>
<dbReference type="NCBIfam" id="TIGR01788">
    <property type="entry name" value="Glu-decarb-GAD"/>
    <property type="match status" value="1"/>
</dbReference>
<dbReference type="Pfam" id="PF00282">
    <property type="entry name" value="Pyridoxal_deC"/>
    <property type="match status" value="1"/>
</dbReference>
<evidence type="ECO:0000256" key="7">
    <source>
        <dbReference type="RuleBase" id="RU000382"/>
    </source>
</evidence>
<evidence type="ECO:0000313" key="9">
    <source>
        <dbReference type="EMBL" id="QVT81015.1"/>
    </source>
</evidence>
<protein>
    <recommendedName>
        <fullName evidence="3 8">Glutamate decarboxylase</fullName>
        <ecNumber evidence="3 8">4.1.1.15</ecNumber>
    </recommendedName>
</protein>
<dbReference type="Gene3D" id="3.90.1150.160">
    <property type="match status" value="1"/>
</dbReference>
<name>A0ABX8EKE7_9ACTN</name>
<sequence length="472" mass="52292">MPKYSSAQSLQDGLDVRPQFSRDGAVVDIPRRRMAESSVDPETAYHVIADELMLDGHARLNVATFGTTWMEPQAEKLMAEAADKNLVDRDEYPQTAQLEDRCLDIIADFWNAPEPDNPIGCSTIGSSEGCMLAGMALKWRWKERQEKAGKSTANPKLIVGANVQVCWHKFCRYWEVEPVEVPIRPGETTLHPEDVAAACDEDTIGVIGILGSTFDGAYEDIAGMAKALDKLEIETGTYVPIHVDAASGGLFAPFVDPELVWDFRIERVQSINASGHKYGLVYPGVGWVLWRNEEARPEGLVFRVDYLGGDHPTMSLNFTKPGSGVVAQYYQFVRLGYEGFKRVHQHSRDIAQMMAAAIDGMDEFEVIADGSDLPVVAFCFKGANTTSGKPKKDSYAANVQYTLNDVADWMKQGGWAVPAYNFCADRENLEIIRIVVRNAFSRDLAQMFLMELGRAVGRCDGTGEDAGRAFRH</sequence>
<comment type="catalytic activity">
    <reaction evidence="6 8">
        <text>L-glutamate + H(+) = 4-aminobutanoate + CO2</text>
        <dbReference type="Rhea" id="RHEA:17785"/>
        <dbReference type="ChEBI" id="CHEBI:15378"/>
        <dbReference type="ChEBI" id="CHEBI:16526"/>
        <dbReference type="ChEBI" id="CHEBI:29985"/>
        <dbReference type="ChEBI" id="CHEBI:59888"/>
        <dbReference type="EC" id="4.1.1.15"/>
    </reaction>
</comment>
<dbReference type="SUPFAM" id="SSF53383">
    <property type="entry name" value="PLP-dependent transferases"/>
    <property type="match status" value="1"/>
</dbReference>
<dbReference type="GO" id="GO:0004351">
    <property type="term" value="F:glutamate decarboxylase activity"/>
    <property type="evidence" value="ECO:0007669"/>
    <property type="project" value="UniProtKB-EC"/>
</dbReference>
<comment type="similarity">
    <text evidence="2 7">Belongs to the group II decarboxylase family.</text>
</comment>
<dbReference type="InterPro" id="IPR010107">
    <property type="entry name" value="Glutamate_decarboxylase"/>
</dbReference>
<dbReference type="PANTHER" id="PTHR43321">
    <property type="entry name" value="GLUTAMATE DECARBOXYLASE"/>
    <property type="match status" value="1"/>
</dbReference>
<dbReference type="PANTHER" id="PTHR43321:SF3">
    <property type="entry name" value="GLUTAMATE DECARBOXYLASE"/>
    <property type="match status" value="1"/>
</dbReference>
<dbReference type="InterPro" id="IPR015424">
    <property type="entry name" value="PyrdxlP-dep_Trfase"/>
</dbReference>
<accession>A0ABX8EKE7</accession>
<keyword evidence="10" id="KW-1185">Reference proteome</keyword>
<organism evidence="9 10">
    <name type="scientific">Nocardioides aquaticus</name>
    <dbReference type="NCBI Taxonomy" id="160826"/>
    <lineage>
        <taxon>Bacteria</taxon>
        <taxon>Bacillati</taxon>
        <taxon>Actinomycetota</taxon>
        <taxon>Actinomycetes</taxon>
        <taxon>Propionibacteriales</taxon>
        <taxon>Nocardioidaceae</taxon>
        <taxon>Nocardioides</taxon>
    </lineage>
</organism>
<comment type="cofactor">
    <cofactor evidence="1 7">
        <name>pyridoxal 5'-phosphate</name>
        <dbReference type="ChEBI" id="CHEBI:597326"/>
    </cofactor>
</comment>
<evidence type="ECO:0000256" key="8">
    <source>
        <dbReference type="RuleBase" id="RU361171"/>
    </source>
</evidence>
<reference evidence="9 10" key="1">
    <citation type="submission" date="2021-05" db="EMBL/GenBank/DDBJ databases">
        <title>Complete genome of Nocardioides aquaticus KCTC 9944T isolated from meromictic and hypersaline Ekho Lake, Antarctica.</title>
        <authorList>
            <person name="Hwang K."/>
            <person name="Kim K.M."/>
            <person name="Choe H."/>
        </authorList>
    </citation>
    <scope>NUCLEOTIDE SEQUENCE [LARGE SCALE GENOMIC DNA]</scope>
    <source>
        <strain evidence="9 10">KCTC 9944</strain>
    </source>
</reference>
<evidence type="ECO:0000313" key="10">
    <source>
        <dbReference type="Proteomes" id="UP000679307"/>
    </source>
</evidence>
<dbReference type="RefSeq" id="WP_214056459.1">
    <property type="nucleotide sequence ID" value="NZ_BAAAHS010000015.1"/>
</dbReference>
<dbReference type="InterPro" id="IPR015421">
    <property type="entry name" value="PyrdxlP-dep_Trfase_major"/>
</dbReference>
<evidence type="ECO:0000256" key="6">
    <source>
        <dbReference type="ARBA" id="ARBA00048868"/>
    </source>
</evidence>
<proteinExistence type="inferred from homology"/>
<keyword evidence="4 7" id="KW-0663">Pyridoxal phosphate</keyword>
<evidence type="ECO:0000256" key="5">
    <source>
        <dbReference type="ARBA" id="ARBA00023239"/>
    </source>
</evidence>
<evidence type="ECO:0000256" key="3">
    <source>
        <dbReference type="ARBA" id="ARBA00012421"/>
    </source>
</evidence>
<dbReference type="Gene3D" id="4.10.280.50">
    <property type="match status" value="1"/>
</dbReference>
<dbReference type="InterPro" id="IPR002129">
    <property type="entry name" value="PyrdxlP-dep_de-COase"/>
</dbReference>
<dbReference type="EC" id="4.1.1.15" evidence="3 8"/>
<dbReference type="EMBL" id="CP075371">
    <property type="protein sequence ID" value="QVT81015.1"/>
    <property type="molecule type" value="Genomic_DNA"/>
</dbReference>
<dbReference type="Gene3D" id="3.40.640.10">
    <property type="entry name" value="Type I PLP-dependent aspartate aminotransferase-like (Major domain)"/>
    <property type="match status" value="1"/>
</dbReference>
<keyword evidence="8" id="KW-0210">Decarboxylase</keyword>
<evidence type="ECO:0000256" key="1">
    <source>
        <dbReference type="ARBA" id="ARBA00001933"/>
    </source>
</evidence>